<dbReference type="RefSeq" id="XP_040683874.1">
    <property type="nucleotide sequence ID" value="XM_040836616.1"/>
</dbReference>
<gene>
    <name evidence="1" type="ORF">ASPWEDRAFT_45751</name>
</gene>
<sequence>MSSETNKRLQAKLEGFSEITALTQRAINAAMVKLVTDKPEVARVNCKTKRGDSIKATINRPQAALKVTGSSRADIEYFAHFGSGTLHFNYDPPLDFDMKDWVVAFNVKIDSIEVKSGSDEDRQVRGAIQQPGDFSIKSLFLTFNSGDIINPNMDHCNFKGADLDKDDILTLGGLLAKWYIEEGPMVDRRNRTIGYGVHTPDPSSMNEQAPTFPPTSLKFQTYEYIAPGKTAPEEGIPQGDNNMLLYLQMTENKPFPSAAILNYSGNYAASGMDGTMAIEREIFLDKYLLRTKTPELLHVFNHATYVWIKSASVDKPTEVNWEIGVGDSIHSYKPEFFRWEPTGTMSWAWGLPQKTIEQYYKNEYQPGYRYGRLTVDCTTSNHMSTRPGSNVIDVSGKSDIKVEGSAGSSSPWTPWAAKYGVHVWLEWKTTITIKAVDTGGLRIDLDLDESNFKTNSDPIYFKGDEAYGITRESVEKRQSKVVDDLKATLKSSPFKEIKEKLQDNLNSTARFVVPGLGTFRYKDPVFNDKGDLFIQVAYQ</sequence>
<evidence type="ECO:0000313" key="1">
    <source>
        <dbReference type="EMBL" id="OJJ30197.1"/>
    </source>
</evidence>
<dbReference type="Proteomes" id="UP000184383">
    <property type="component" value="Unassembled WGS sequence"/>
</dbReference>
<reference evidence="2" key="1">
    <citation type="journal article" date="2017" name="Genome Biol.">
        <title>Comparative genomics reveals high biological diversity and specific adaptations in the industrially and medically important fungal genus Aspergillus.</title>
        <authorList>
            <person name="de Vries R.P."/>
            <person name="Riley R."/>
            <person name="Wiebenga A."/>
            <person name="Aguilar-Osorio G."/>
            <person name="Amillis S."/>
            <person name="Uchima C.A."/>
            <person name="Anderluh G."/>
            <person name="Asadollahi M."/>
            <person name="Askin M."/>
            <person name="Barry K."/>
            <person name="Battaglia E."/>
            <person name="Bayram O."/>
            <person name="Benocci T."/>
            <person name="Braus-Stromeyer S.A."/>
            <person name="Caldana C."/>
            <person name="Canovas D."/>
            <person name="Cerqueira G.C."/>
            <person name="Chen F."/>
            <person name="Chen W."/>
            <person name="Choi C."/>
            <person name="Clum A."/>
            <person name="Dos Santos R.A."/>
            <person name="Damasio A.R."/>
            <person name="Diallinas G."/>
            <person name="Emri T."/>
            <person name="Fekete E."/>
            <person name="Flipphi M."/>
            <person name="Freyberg S."/>
            <person name="Gallo A."/>
            <person name="Gournas C."/>
            <person name="Habgood R."/>
            <person name="Hainaut M."/>
            <person name="Harispe M.L."/>
            <person name="Henrissat B."/>
            <person name="Hilden K.S."/>
            <person name="Hope R."/>
            <person name="Hossain A."/>
            <person name="Karabika E."/>
            <person name="Karaffa L."/>
            <person name="Karanyi Z."/>
            <person name="Krasevec N."/>
            <person name="Kuo A."/>
            <person name="Kusch H."/>
            <person name="LaButti K."/>
            <person name="Lagendijk E.L."/>
            <person name="Lapidus A."/>
            <person name="Levasseur A."/>
            <person name="Lindquist E."/>
            <person name="Lipzen A."/>
            <person name="Logrieco A.F."/>
            <person name="MacCabe A."/>
            <person name="Maekelae M.R."/>
            <person name="Malavazi I."/>
            <person name="Melin P."/>
            <person name="Meyer V."/>
            <person name="Mielnichuk N."/>
            <person name="Miskei M."/>
            <person name="Molnar A.P."/>
            <person name="Mule G."/>
            <person name="Ngan C.Y."/>
            <person name="Orejas M."/>
            <person name="Orosz E."/>
            <person name="Ouedraogo J.P."/>
            <person name="Overkamp K.M."/>
            <person name="Park H.-S."/>
            <person name="Perrone G."/>
            <person name="Piumi F."/>
            <person name="Punt P.J."/>
            <person name="Ram A.F."/>
            <person name="Ramon A."/>
            <person name="Rauscher S."/>
            <person name="Record E."/>
            <person name="Riano-Pachon D.M."/>
            <person name="Robert V."/>
            <person name="Roehrig J."/>
            <person name="Ruller R."/>
            <person name="Salamov A."/>
            <person name="Salih N.S."/>
            <person name="Samson R.A."/>
            <person name="Sandor E."/>
            <person name="Sanguinetti M."/>
            <person name="Schuetze T."/>
            <person name="Sepcic K."/>
            <person name="Shelest E."/>
            <person name="Sherlock G."/>
            <person name="Sophianopoulou V."/>
            <person name="Squina F.M."/>
            <person name="Sun H."/>
            <person name="Susca A."/>
            <person name="Todd R.B."/>
            <person name="Tsang A."/>
            <person name="Unkles S.E."/>
            <person name="van de Wiele N."/>
            <person name="van Rossen-Uffink D."/>
            <person name="Oliveira J.V."/>
            <person name="Vesth T.C."/>
            <person name="Visser J."/>
            <person name="Yu J.-H."/>
            <person name="Zhou M."/>
            <person name="Andersen M.R."/>
            <person name="Archer D.B."/>
            <person name="Baker S.E."/>
            <person name="Benoit I."/>
            <person name="Brakhage A.A."/>
            <person name="Braus G.H."/>
            <person name="Fischer R."/>
            <person name="Frisvad J.C."/>
            <person name="Goldman G.H."/>
            <person name="Houbraken J."/>
            <person name="Oakley B."/>
            <person name="Pocsi I."/>
            <person name="Scazzocchio C."/>
            <person name="Seiboth B."/>
            <person name="vanKuyk P.A."/>
            <person name="Wortman J."/>
            <person name="Dyer P.S."/>
            <person name="Grigoriev I.V."/>
        </authorList>
    </citation>
    <scope>NUCLEOTIDE SEQUENCE [LARGE SCALE GENOMIC DNA]</scope>
    <source>
        <strain evidence="2">DTO 134E9</strain>
    </source>
</reference>
<dbReference type="EMBL" id="KV878217">
    <property type="protein sequence ID" value="OJJ30197.1"/>
    <property type="molecule type" value="Genomic_DNA"/>
</dbReference>
<organism evidence="1 2">
    <name type="scientific">Aspergillus wentii DTO 134E9</name>
    <dbReference type="NCBI Taxonomy" id="1073089"/>
    <lineage>
        <taxon>Eukaryota</taxon>
        <taxon>Fungi</taxon>
        <taxon>Dikarya</taxon>
        <taxon>Ascomycota</taxon>
        <taxon>Pezizomycotina</taxon>
        <taxon>Eurotiomycetes</taxon>
        <taxon>Eurotiomycetidae</taxon>
        <taxon>Eurotiales</taxon>
        <taxon>Aspergillaceae</taxon>
        <taxon>Aspergillus</taxon>
        <taxon>Aspergillus subgen. Cremei</taxon>
    </lineage>
</organism>
<dbReference type="OrthoDB" id="5429442at2759"/>
<name>A0A1L9R5N4_ASPWE</name>
<proteinExistence type="predicted"/>
<protein>
    <submittedName>
        <fullName evidence="1">Uncharacterized protein</fullName>
    </submittedName>
</protein>
<dbReference type="VEuPathDB" id="FungiDB:ASPWEDRAFT_45751"/>
<dbReference type="AlphaFoldDB" id="A0A1L9R5N4"/>
<dbReference type="GeneID" id="63752464"/>
<keyword evidence="2" id="KW-1185">Reference proteome</keyword>
<evidence type="ECO:0000313" key="2">
    <source>
        <dbReference type="Proteomes" id="UP000184383"/>
    </source>
</evidence>
<accession>A0A1L9R5N4</accession>